<evidence type="ECO:0000313" key="2">
    <source>
        <dbReference type="EMBL" id="KAL0481707.1"/>
    </source>
</evidence>
<keyword evidence="1" id="KW-0175">Coiled coil</keyword>
<comment type="caution">
    <text evidence="2">The sequence shown here is derived from an EMBL/GenBank/DDBJ whole genome shotgun (WGS) entry which is preliminary data.</text>
</comment>
<accession>A0AAW2YX90</accession>
<gene>
    <name evidence="2" type="ORF">AKO1_012523</name>
</gene>
<sequence length="374" mass="43607">MSRQNKLMSTWGDACNSDRDLPQAIIKIETLQAEVDRLLTESKQKDAQIDCLKAHSRKLENNTNESSTECQLYKKQCASLAEQNNNYQTLQLEQEKELRMRREQITAIESQLQKQKQLTEEEMERNRTISIEMDKLKSRHMYRKDQLKTFLKENTNLKDQLSQLKEVLINKDRLNKEQSKSNEESSRMLDELTQKISMLEQEKQSLAKASNLQSPSKNDVQQLLIKMRAQEDLILNYQDEIKKGKHQKHAKNTTTSSAIVDEDDNDINMTNSSITQKDAIIHDLSNQLQTKQNDMEELVREFEVIIVERDQSIQELKQEKEALSKDLIDLSRIVDQLEGSNEKMRQECEIKNQLLVQFSRRSDLHAGQEQGIAI</sequence>
<feature type="coiled-coil region" evidence="1">
    <location>
        <begin position="147"/>
        <end position="240"/>
    </location>
</feature>
<proteinExistence type="predicted"/>
<dbReference type="EMBL" id="JAOPGA020000784">
    <property type="protein sequence ID" value="KAL0481707.1"/>
    <property type="molecule type" value="Genomic_DNA"/>
</dbReference>
<name>A0AAW2YX90_9EUKA</name>
<feature type="coiled-coil region" evidence="1">
    <location>
        <begin position="21"/>
        <end position="48"/>
    </location>
</feature>
<protein>
    <submittedName>
        <fullName evidence="2">Laminin subunit alpha</fullName>
    </submittedName>
</protein>
<reference evidence="2 3" key="1">
    <citation type="submission" date="2024-03" db="EMBL/GenBank/DDBJ databases">
        <title>The Acrasis kona genome and developmental transcriptomes reveal deep origins of eukaryotic multicellular pathways.</title>
        <authorList>
            <person name="Sheikh S."/>
            <person name="Fu C.-J."/>
            <person name="Brown M.W."/>
            <person name="Baldauf S.L."/>
        </authorList>
    </citation>
    <scope>NUCLEOTIDE SEQUENCE [LARGE SCALE GENOMIC DNA]</scope>
    <source>
        <strain evidence="2 3">ATCC MYA-3509</strain>
    </source>
</reference>
<keyword evidence="3" id="KW-1185">Reference proteome</keyword>
<organism evidence="2 3">
    <name type="scientific">Acrasis kona</name>
    <dbReference type="NCBI Taxonomy" id="1008807"/>
    <lineage>
        <taxon>Eukaryota</taxon>
        <taxon>Discoba</taxon>
        <taxon>Heterolobosea</taxon>
        <taxon>Tetramitia</taxon>
        <taxon>Eutetramitia</taxon>
        <taxon>Acrasidae</taxon>
        <taxon>Acrasis</taxon>
    </lineage>
</organism>
<dbReference type="AlphaFoldDB" id="A0AAW2YX90"/>
<evidence type="ECO:0000313" key="3">
    <source>
        <dbReference type="Proteomes" id="UP001431209"/>
    </source>
</evidence>
<feature type="coiled-coil region" evidence="1">
    <location>
        <begin position="281"/>
        <end position="354"/>
    </location>
</feature>
<evidence type="ECO:0000256" key="1">
    <source>
        <dbReference type="SAM" id="Coils"/>
    </source>
</evidence>
<dbReference type="Proteomes" id="UP001431209">
    <property type="component" value="Unassembled WGS sequence"/>
</dbReference>